<reference evidence="2 3" key="1">
    <citation type="submission" date="2020-08" db="EMBL/GenBank/DDBJ databases">
        <title>Genomic Encyclopedia of Type Strains, Phase IV (KMG-IV): sequencing the most valuable type-strain genomes for metagenomic binning, comparative biology and taxonomic classification.</title>
        <authorList>
            <person name="Goeker M."/>
        </authorList>
    </citation>
    <scope>NUCLEOTIDE SEQUENCE [LARGE SCALE GENOMIC DNA]</scope>
    <source>
        <strain evidence="2 3">DSM 29781</strain>
    </source>
</reference>
<sequence>MQRFDLRLASALCTALVLSACSSGGGDTPTREVVGRVFTGTADAGRVCADLNRNDQCDAGEPQADTDGSGAFGLEIPESSDPPLLALMSSGAAPEVVSYRMATPSVSYSTTITPFTAIVHWSGEPSVELAEDLTREMLGFPRAHPFRFDPGSVAPDAPVARIARLAVETLKSVHADPRLSGPPGFDAFLAHLPSALRELPQLRITTRNGAAVDSKETYVDANFVLDHEVISDLPVQLNGRIRGRGNSTWQYPKKPYKVQFTNDASYAALADVAGMRKNRNWVLLADYLDRSLIRNKLAFSLANSSLFGRDGMKWNPSGVHVEVVLNGDYVGVYLLAEDIRISSARLDIHEMSDEPADAEADGGYLVEADGRLDCHVDERLDLRYVSPLGKTRFCIDTPDEEDITVAQLEYVKSYLDDVELELHGGTTPASIHPESFADWTLLSELFKNLDAPFLSSVFLWKGSEREERLADRKLNLGPIWDFDISAGNFDLPAVYLPQGCWVSRQHDFYDGSNWLALLLQKPEHGSLLARRWQAMAPGIEPFVRRSIDIQHARLQTAQARNFERWPILGQPLVSHYVWNTWDEELAFLGSFLTDRSSWMDSVFSTDTAYRLSCG</sequence>
<evidence type="ECO:0000313" key="2">
    <source>
        <dbReference type="EMBL" id="MBB5272820.1"/>
    </source>
</evidence>
<keyword evidence="1" id="KW-0732">Signal</keyword>
<dbReference type="Proteomes" id="UP000532440">
    <property type="component" value="Unassembled WGS sequence"/>
</dbReference>
<keyword evidence="3" id="KW-1185">Reference proteome</keyword>
<evidence type="ECO:0000313" key="3">
    <source>
        <dbReference type="Proteomes" id="UP000532440"/>
    </source>
</evidence>
<feature type="signal peptide" evidence="1">
    <location>
        <begin position="1"/>
        <end position="25"/>
    </location>
</feature>
<evidence type="ECO:0008006" key="4">
    <source>
        <dbReference type="Google" id="ProtNLM"/>
    </source>
</evidence>
<comment type="caution">
    <text evidence="2">The sequence shown here is derived from an EMBL/GenBank/DDBJ whole genome shotgun (WGS) entry which is preliminary data.</text>
</comment>
<dbReference type="AlphaFoldDB" id="A0A7W8HKJ0"/>
<organism evidence="2 3">
    <name type="scientific">Quisquiliibacterium transsilvanicum</name>
    <dbReference type="NCBI Taxonomy" id="1549638"/>
    <lineage>
        <taxon>Bacteria</taxon>
        <taxon>Pseudomonadati</taxon>
        <taxon>Pseudomonadota</taxon>
        <taxon>Betaproteobacteria</taxon>
        <taxon>Burkholderiales</taxon>
        <taxon>Burkholderiaceae</taxon>
        <taxon>Quisquiliibacterium</taxon>
    </lineage>
</organism>
<dbReference type="PROSITE" id="PS51257">
    <property type="entry name" value="PROKAR_LIPOPROTEIN"/>
    <property type="match status" value="1"/>
</dbReference>
<dbReference type="EMBL" id="JACHGB010000005">
    <property type="protein sequence ID" value="MBB5272820.1"/>
    <property type="molecule type" value="Genomic_DNA"/>
</dbReference>
<proteinExistence type="predicted"/>
<dbReference type="Pfam" id="PF08757">
    <property type="entry name" value="CotH"/>
    <property type="match status" value="1"/>
</dbReference>
<name>A0A7W8HKJ0_9BURK</name>
<gene>
    <name evidence="2" type="ORF">HNQ70_002843</name>
</gene>
<dbReference type="InterPro" id="IPR014867">
    <property type="entry name" value="Spore_coat_CotH_CotH2/3/7"/>
</dbReference>
<feature type="chain" id="PRO_5031366861" description="CotH protein" evidence="1">
    <location>
        <begin position="26"/>
        <end position="614"/>
    </location>
</feature>
<protein>
    <recommendedName>
        <fullName evidence="4">CotH protein</fullName>
    </recommendedName>
</protein>
<accession>A0A7W8HKJ0</accession>
<dbReference type="RefSeq" id="WP_183968717.1">
    <property type="nucleotide sequence ID" value="NZ_BAABEW010000012.1"/>
</dbReference>
<evidence type="ECO:0000256" key="1">
    <source>
        <dbReference type="SAM" id="SignalP"/>
    </source>
</evidence>